<sequence>MNLKNKCYVLFAGAIFQSVAWHAQADATVSKNTLKKVQQIYGTQASQNVAKWNDLLLELAGQDIQEQLSKVNDFFNRQKFVDDIVHWNKEDYWATPIEFIASGGGDCEDFSIAKYFSMRALGVPASKLRLMYVKALEYNMAHMVLAYYEQPNVVPLVLDNINKNILPANQRGDLQPVYSFNGEGLWAAKEQGRGKQLQNGGNNSLWKDLTSRMNLEKNNEE</sequence>
<dbReference type="PANTHER" id="PTHR39327:SF1">
    <property type="entry name" value="BLR5470 PROTEIN"/>
    <property type="match status" value="1"/>
</dbReference>
<accession>A0A136A1D1</accession>
<gene>
    <name evidence="3" type="ORF">AX660_12555</name>
</gene>
<keyword evidence="2" id="KW-0732">Signal</keyword>
<organism evidence="3 4">
    <name type="scientific">Paraglaciecola hydrolytica</name>
    <dbReference type="NCBI Taxonomy" id="1799789"/>
    <lineage>
        <taxon>Bacteria</taxon>
        <taxon>Pseudomonadati</taxon>
        <taxon>Pseudomonadota</taxon>
        <taxon>Gammaproteobacteria</taxon>
        <taxon>Alteromonadales</taxon>
        <taxon>Alteromonadaceae</taxon>
        <taxon>Paraglaciecola</taxon>
    </lineage>
</organism>
<protein>
    <submittedName>
        <fullName evidence="3">Transglutaminase</fullName>
    </submittedName>
</protein>
<dbReference type="SUPFAM" id="SSF54001">
    <property type="entry name" value="Cysteine proteinases"/>
    <property type="match status" value="1"/>
</dbReference>
<feature type="compositionally biased region" description="Polar residues" evidence="1">
    <location>
        <begin position="196"/>
        <end position="205"/>
    </location>
</feature>
<feature type="region of interest" description="Disordered" evidence="1">
    <location>
        <begin position="191"/>
        <end position="221"/>
    </location>
</feature>
<evidence type="ECO:0000256" key="2">
    <source>
        <dbReference type="SAM" id="SignalP"/>
    </source>
</evidence>
<evidence type="ECO:0000313" key="4">
    <source>
        <dbReference type="Proteomes" id="UP000070299"/>
    </source>
</evidence>
<dbReference type="Proteomes" id="UP000070299">
    <property type="component" value="Unassembled WGS sequence"/>
</dbReference>
<feature type="signal peptide" evidence="2">
    <location>
        <begin position="1"/>
        <end position="23"/>
    </location>
</feature>
<feature type="chain" id="PRO_5007469379" evidence="2">
    <location>
        <begin position="24"/>
        <end position="221"/>
    </location>
</feature>
<comment type="caution">
    <text evidence="3">The sequence shown here is derived from an EMBL/GenBank/DDBJ whole genome shotgun (WGS) entry which is preliminary data.</text>
</comment>
<dbReference type="PANTHER" id="PTHR39327">
    <property type="match status" value="1"/>
</dbReference>
<keyword evidence="4" id="KW-1185">Reference proteome</keyword>
<name>A0A136A1D1_9ALTE</name>
<dbReference type="AlphaFoldDB" id="A0A136A1D1"/>
<dbReference type="EMBL" id="LSNE01000005">
    <property type="protein sequence ID" value="KXI28997.1"/>
    <property type="molecule type" value="Genomic_DNA"/>
</dbReference>
<dbReference type="STRING" id="1799789.AX660_12555"/>
<dbReference type="InterPro" id="IPR038765">
    <property type="entry name" value="Papain-like_cys_pep_sf"/>
</dbReference>
<evidence type="ECO:0000256" key="1">
    <source>
        <dbReference type="SAM" id="MobiDB-lite"/>
    </source>
</evidence>
<dbReference type="Gene3D" id="3.10.620.30">
    <property type="match status" value="1"/>
</dbReference>
<dbReference type="RefSeq" id="WP_068375951.1">
    <property type="nucleotide sequence ID" value="NZ_LSNE01000005.1"/>
</dbReference>
<evidence type="ECO:0000313" key="3">
    <source>
        <dbReference type="EMBL" id="KXI28997.1"/>
    </source>
</evidence>
<dbReference type="InterPro" id="IPR010319">
    <property type="entry name" value="Transglutaminase-like_Cys_pept"/>
</dbReference>
<dbReference type="Pfam" id="PF06035">
    <property type="entry name" value="Peptidase_C93"/>
    <property type="match status" value="1"/>
</dbReference>
<proteinExistence type="predicted"/>
<reference evidence="4" key="1">
    <citation type="submission" date="2016-02" db="EMBL/GenBank/DDBJ databases">
        <authorList>
            <person name="Schultz-Johansen M."/>
            <person name="Glaring M.A."/>
            <person name="Bech P.K."/>
            <person name="Stougaard P."/>
        </authorList>
    </citation>
    <scope>NUCLEOTIDE SEQUENCE [LARGE SCALE GENOMIC DNA]</scope>
    <source>
        <strain evidence="4">S66</strain>
    </source>
</reference>